<dbReference type="PANTHER" id="PTHR34135">
    <property type="entry name" value="LYSOZYME"/>
    <property type="match status" value="1"/>
</dbReference>
<evidence type="ECO:0000256" key="2">
    <source>
        <dbReference type="ARBA" id="ARBA00022801"/>
    </source>
</evidence>
<accession>A0ABP6RVA6</accession>
<protein>
    <recommendedName>
        <fullName evidence="7">Glycoside hydrolase</fullName>
    </recommendedName>
</protein>
<organism evidence="5 6">
    <name type="scientific">Saccharopolyspora gregorii</name>
    <dbReference type="NCBI Taxonomy" id="33914"/>
    <lineage>
        <taxon>Bacteria</taxon>
        <taxon>Bacillati</taxon>
        <taxon>Actinomycetota</taxon>
        <taxon>Actinomycetes</taxon>
        <taxon>Pseudonocardiales</taxon>
        <taxon>Pseudonocardiaceae</taxon>
        <taxon>Saccharopolyspora</taxon>
    </lineage>
</organism>
<dbReference type="PANTHER" id="PTHR34135:SF2">
    <property type="entry name" value="LYSOZYME"/>
    <property type="match status" value="1"/>
</dbReference>
<dbReference type="Proteomes" id="UP001500483">
    <property type="component" value="Unassembled WGS sequence"/>
</dbReference>
<dbReference type="Pfam" id="PF01183">
    <property type="entry name" value="Glyco_hydro_25"/>
    <property type="match status" value="1"/>
</dbReference>
<keyword evidence="2" id="KW-0378">Hydrolase</keyword>
<dbReference type="EMBL" id="BAAAYK010000038">
    <property type="protein sequence ID" value="GAA3360787.1"/>
    <property type="molecule type" value="Genomic_DNA"/>
</dbReference>
<evidence type="ECO:0000313" key="5">
    <source>
        <dbReference type="EMBL" id="GAA3360787.1"/>
    </source>
</evidence>
<feature type="compositionally biased region" description="Low complexity" evidence="4">
    <location>
        <begin position="18"/>
        <end position="27"/>
    </location>
</feature>
<feature type="compositionally biased region" description="Polar residues" evidence="4">
    <location>
        <begin position="28"/>
        <end position="37"/>
    </location>
</feature>
<evidence type="ECO:0008006" key="7">
    <source>
        <dbReference type="Google" id="ProtNLM"/>
    </source>
</evidence>
<dbReference type="InterPro" id="IPR017853">
    <property type="entry name" value="GH"/>
</dbReference>
<dbReference type="InterPro" id="IPR018077">
    <property type="entry name" value="Glyco_hydro_fam25_subgr"/>
</dbReference>
<reference evidence="6" key="1">
    <citation type="journal article" date="2019" name="Int. J. Syst. Evol. Microbiol.">
        <title>The Global Catalogue of Microorganisms (GCM) 10K type strain sequencing project: providing services to taxonomists for standard genome sequencing and annotation.</title>
        <authorList>
            <consortium name="The Broad Institute Genomics Platform"/>
            <consortium name="The Broad Institute Genome Sequencing Center for Infectious Disease"/>
            <person name="Wu L."/>
            <person name="Ma J."/>
        </authorList>
    </citation>
    <scope>NUCLEOTIDE SEQUENCE [LARGE SCALE GENOMIC DNA]</scope>
    <source>
        <strain evidence="6">JCM 9687</strain>
    </source>
</reference>
<dbReference type="InterPro" id="IPR002053">
    <property type="entry name" value="Glyco_hydro_25"/>
</dbReference>
<evidence type="ECO:0000313" key="6">
    <source>
        <dbReference type="Proteomes" id="UP001500483"/>
    </source>
</evidence>
<evidence type="ECO:0000256" key="4">
    <source>
        <dbReference type="SAM" id="MobiDB-lite"/>
    </source>
</evidence>
<comment type="similarity">
    <text evidence="1">Belongs to the glycosyl hydrolase 25 family.</text>
</comment>
<evidence type="ECO:0000256" key="3">
    <source>
        <dbReference type="ARBA" id="ARBA00023295"/>
    </source>
</evidence>
<keyword evidence="6" id="KW-1185">Reference proteome</keyword>
<dbReference type="SUPFAM" id="SSF51445">
    <property type="entry name" value="(Trans)glycosidases"/>
    <property type="match status" value="1"/>
</dbReference>
<feature type="compositionally biased region" description="Acidic residues" evidence="4">
    <location>
        <begin position="177"/>
        <end position="190"/>
    </location>
</feature>
<dbReference type="PROSITE" id="PS51904">
    <property type="entry name" value="GLYCOSYL_HYDROL_F25_2"/>
    <property type="match status" value="1"/>
</dbReference>
<feature type="region of interest" description="Disordered" evidence="4">
    <location>
        <begin position="161"/>
        <end position="205"/>
    </location>
</feature>
<dbReference type="Gene3D" id="3.20.20.80">
    <property type="entry name" value="Glycosidases"/>
    <property type="match status" value="1"/>
</dbReference>
<name>A0ABP6RVA6_9PSEU</name>
<gene>
    <name evidence="5" type="ORF">GCM10020366_42210</name>
</gene>
<proteinExistence type="inferred from homology"/>
<comment type="caution">
    <text evidence="5">The sequence shown here is derived from an EMBL/GenBank/DDBJ whole genome shotgun (WGS) entry which is preliminary data.</text>
</comment>
<keyword evidence="3" id="KW-0326">Glycosidase</keyword>
<dbReference type="SMART" id="SM00641">
    <property type="entry name" value="Glyco_25"/>
    <property type="match status" value="1"/>
</dbReference>
<feature type="region of interest" description="Disordered" evidence="4">
    <location>
        <begin position="1"/>
        <end position="38"/>
    </location>
</feature>
<sequence length="405" mass="43758">MWVHVTPPDRHENPETPTPENQTPETTRAASANSNAWRDTALGADRAVRSGVDRVRPYAHQVWQKILPLLRRLWLAVLPLLSKARNSTAGRRVEQTVGPWADRAAAKFREQGHGGQHRTQQPRLRAMKAGAGLAALGVVGVAVLSVSTGTHDDVRAAAHVDDIPASSNQAGQNPADLFDETPDDDSDEDSGPVPGPPAKGIDVSNHNGSVDWKKVAASGQNFTFVLATDGTDFTSPKYAEQYHGAKDAGLLAAPYHFARPDESAEAQADKLLKVADYQRDGKSLPPVLDLEVDPSGGGCYGLSVPEMHEWTDTFTGKVKAETGTDPIIYANPSFWNECMGGTDSYSDHPLWLASYGVDEPTVPKGFKDWNFWQYTEDGSVSGVNGSVDQNHFQGSVGDLKKLAED</sequence>
<evidence type="ECO:0000256" key="1">
    <source>
        <dbReference type="ARBA" id="ARBA00010646"/>
    </source>
</evidence>